<gene>
    <name evidence="1" type="ORF">H1R13_03395</name>
</gene>
<dbReference type="Proteomes" id="UP000517694">
    <property type="component" value="Unassembled WGS sequence"/>
</dbReference>
<dbReference type="AlphaFoldDB" id="A0A7X1LNQ2"/>
<dbReference type="EMBL" id="JACMHY010000001">
    <property type="protein sequence ID" value="MBC2864068.1"/>
    <property type="molecule type" value="Genomic_DNA"/>
</dbReference>
<dbReference type="RefSeq" id="WP_159668515.1">
    <property type="nucleotide sequence ID" value="NZ_JACMHY010000001.1"/>
</dbReference>
<dbReference type="Pfam" id="PF15575">
    <property type="entry name" value="Imm49"/>
    <property type="match status" value="1"/>
</dbReference>
<dbReference type="InterPro" id="IPR029074">
    <property type="entry name" value="Imm49"/>
</dbReference>
<evidence type="ECO:0000313" key="2">
    <source>
        <dbReference type="Proteomes" id="UP000517694"/>
    </source>
</evidence>
<keyword evidence="2" id="KW-1185">Reference proteome</keyword>
<comment type="caution">
    <text evidence="1">The sequence shown here is derived from an EMBL/GenBank/DDBJ whole genome shotgun (WGS) entry which is preliminary data.</text>
</comment>
<name>A0A7X1LNQ2_9ACTN</name>
<organism evidence="1 2">
    <name type="scientific">Streptomyces mexicanus</name>
    <dbReference type="NCBI Taxonomy" id="178566"/>
    <lineage>
        <taxon>Bacteria</taxon>
        <taxon>Bacillati</taxon>
        <taxon>Actinomycetota</taxon>
        <taxon>Actinomycetes</taxon>
        <taxon>Kitasatosporales</taxon>
        <taxon>Streptomycetaceae</taxon>
        <taxon>Streptomyces</taxon>
    </lineage>
</organism>
<reference evidence="1 2" key="1">
    <citation type="submission" date="2020-08" db="EMBL/GenBank/DDBJ databases">
        <title>Whole-Genome Sequence of French Clinical Streptomyces mexicanus Strain Q0842.</title>
        <authorList>
            <person name="Boxberger M."/>
            <person name="La Scola B."/>
        </authorList>
    </citation>
    <scope>NUCLEOTIDE SEQUENCE [LARGE SCALE GENOMIC DNA]</scope>
    <source>
        <strain evidence="1 2">Marseille-Q0842</strain>
    </source>
</reference>
<proteinExistence type="predicted"/>
<evidence type="ECO:0000313" key="1">
    <source>
        <dbReference type="EMBL" id="MBC2864068.1"/>
    </source>
</evidence>
<sequence>MISRTITVSRHDFPAGDTEGRASRLDKSVRRRIDTLERLPENLNLAFGTSLLAAKTHCGSDARAALLPTWEAWVTAMQVGSALFASATSKGDAVECRILHRVRVLPAVGVQPYTDAGNWLNAFWLAIICRERGRLTQLANVPVSLLRESGAIYDEYVYPWVETLQKWWREGGELGDLLLAAVQGTDPDLLHVAEKDLVPKIEYPAMNLFVHYITEDPDRFNEALTDALNWHKSYWTEDEERQSNSSGLVALAPLALTCLAHDAGFPIDVESEYLPKHLLEGGWVGEYPT</sequence>
<accession>A0A7X1LNQ2</accession>
<protein>
    <submittedName>
        <fullName evidence="1">Immunity 49 family protein</fullName>
    </submittedName>
</protein>
<dbReference type="OrthoDB" id="3476420at2"/>